<proteinExistence type="predicted"/>
<keyword evidence="1" id="KW-0472">Membrane</keyword>
<protein>
    <submittedName>
        <fullName evidence="2">Putative secreted protein</fullName>
    </submittedName>
</protein>
<reference evidence="2" key="1">
    <citation type="submission" date="2018-01" db="EMBL/GenBank/DDBJ databases">
        <title>An insight into the sialome of Amazonian anophelines.</title>
        <authorList>
            <person name="Ribeiro J.M."/>
            <person name="Scarpassa V."/>
            <person name="Calvo E."/>
        </authorList>
    </citation>
    <scope>NUCLEOTIDE SEQUENCE</scope>
</reference>
<keyword evidence="1" id="KW-0812">Transmembrane</keyword>
<dbReference type="AlphaFoldDB" id="A0A2M4D454"/>
<dbReference type="EMBL" id="GGFL01008172">
    <property type="protein sequence ID" value="MBW72350.1"/>
    <property type="molecule type" value="Transcribed_RNA"/>
</dbReference>
<sequence length="129" mass="14129">MLQRMDEVYIGRSISATVLFVHVGTIVTAILVQLQHGLVVENDVHTVFEHIEQLGFGVIVQLGNHVSITARQQKTRFDRGLSIIGPVQSLRSGIDRQPGSPLDVGVDKFPLAKSIHARANDGFHDGPDQ</sequence>
<evidence type="ECO:0000256" key="1">
    <source>
        <dbReference type="SAM" id="Phobius"/>
    </source>
</evidence>
<name>A0A2M4D454_ANODA</name>
<evidence type="ECO:0000313" key="2">
    <source>
        <dbReference type="EMBL" id="MBW72350.1"/>
    </source>
</evidence>
<accession>A0A2M4D454</accession>
<keyword evidence="1" id="KW-1133">Transmembrane helix</keyword>
<feature type="transmembrane region" description="Helical" evidence="1">
    <location>
        <begin position="12"/>
        <end position="32"/>
    </location>
</feature>
<organism evidence="2">
    <name type="scientific">Anopheles darlingi</name>
    <name type="common">Mosquito</name>
    <dbReference type="NCBI Taxonomy" id="43151"/>
    <lineage>
        <taxon>Eukaryota</taxon>
        <taxon>Metazoa</taxon>
        <taxon>Ecdysozoa</taxon>
        <taxon>Arthropoda</taxon>
        <taxon>Hexapoda</taxon>
        <taxon>Insecta</taxon>
        <taxon>Pterygota</taxon>
        <taxon>Neoptera</taxon>
        <taxon>Endopterygota</taxon>
        <taxon>Diptera</taxon>
        <taxon>Nematocera</taxon>
        <taxon>Culicoidea</taxon>
        <taxon>Culicidae</taxon>
        <taxon>Anophelinae</taxon>
        <taxon>Anopheles</taxon>
    </lineage>
</organism>